<organism evidence="4 5">
    <name type="scientific">Chitinimonas lacunae</name>
    <dbReference type="NCBI Taxonomy" id="1963018"/>
    <lineage>
        <taxon>Bacteria</taxon>
        <taxon>Pseudomonadati</taxon>
        <taxon>Pseudomonadota</taxon>
        <taxon>Betaproteobacteria</taxon>
        <taxon>Neisseriales</taxon>
        <taxon>Chitinibacteraceae</taxon>
        <taxon>Chitinimonas</taxon>
    </lineage>
</organism>
<proteinExistence type="predicted"/>
<reference evidence="5" key="1">
    <citation type="journal article" date="2019" name="Int. J. Syst. Evol. Microbiol.">
        <title>The Global Catalogue of Microorganisms (GCM) 10K type strain sequencing project: providing services to taxonomists for standard genome sequencing and annotation.</title>
        <authorList>
            <consortium name="The Broad Institute Genomics Platform"/>
            <consortium name="The Broad Institute Genome Sequencing Center for Infectious Disease"/>
            <person name="Wu L."/>
            <person name="Ma J."/>
        </authorList>
    </citation>
    <scope>NUCLEOTIDE SEQUENCE [LARGE SCALE GENOMIC DNA]</scope>
    <source>
        <strain evidence="5">LMG 29894</strain>
    </source>
</reference>
<evidence type="ECO:0000256" key="1">
    <source>
        <dbReference type="SAM" id="MobiDB-lite"/>
    </source>
</evidence>
<feature type="compositionally biased region" description="Low complexity" evidence="1">
    <location>
        <begin position="120"/>
        <end position="130"/>
    </location>
</feature>
<dbReference type="InterPro" id="IPR008984">
    <property type="entry name" value="SMAD_FHA_dom_sf"/>
</dbReference>
<dbReference type="Pfam" id="PF16697">
    <property type="entry name" value="Yop-YscD_cpl"/>
    <property type="match status" value="1"/>
</dbReference>
<protein>
    <submittedName>
        <fullName evidence="4">Type III secretion system inner membrane ring subunit SctD</fullName>
    </submittedName>
</protein>
<dbReference type="InterPro" id="IPR032030">
    <property type="entry name" value="YscD_cytoplasmic_dom"/>
</dbReference>
<dbReference type="Proteomes" id="UP001595791">
    <property type="component" value="Unassembled WGS sequence"/>
</dbReference>
<dbReference type="InterPro" id="IPR012843">
    <property type="entry name" value="YscD"/>
</dbReference>
<dbReference type="RefSeq" id="WP_378164495.1">
    <property type="nucleotide sequence ID" value="NZ_JBHSBU010000001.1"/>
</dbReference>
<dbReference type="CDD" id="cd00060">
    <property type="entry name" value="FHA"/>
    <property type="match status" value="1"/>
</dbReference>
<comment type="caution">
    <text evidence="4">The sequence shown here is derived from an EMBL/GenBank/DDBJ whole genome shotgun (WGS) entry which is preliminary data.</text>
</comment>
<dbReference type="InterPro" id="IPR053946">
    <property type="entry name" value="YscD_ppl_3rd"/>
</dbReference>
<evidence type="ECO:0000313" key="4">
    <source>
        <dbReference type="EMBL" id="MFC4160066.1"/>
    </source>
</evidence>
<dbReference type="SUPFAM" id="SSF49879">
    <property type="entry name" value="SMAD/FHA domain"/>
    <property type="match status" value="1"/>
</dbReference>
<dbReference type="Gene3D" id="2.60.200.20">
    <property type="match status" value="1"/>
</dbReference>
<evidence type="ECO:0000259" key="2">
    <source>
        <dbReference type="Pfam" id="PF16697"/>
    </source>
</evidence>
<gene>
    <name evidence="4" type="primary">sctD</name>
    <name evidence="4" type="ORF">ACFOW7_11975</name>
</gene>
<evidence type="ECO:0000259" key="3">
    <source>
        <dbReference type="Pfam" id="PF21934"/>
    </source>
</evidence>
<keyword evidence="5" id="KW-1185">Reference proteome</keyword>
<evidence type="ECO:0000313" key="5">
    <source>
        <dbReference type="Proteomes" id="UP001595791"/>
    </source>
</evidence>
<dbReference type="Pfam" id="PF21934">
    <property type="entry name" value="Yop-YscD_ppl_3rd"/>
    <property type="match status" value="1"/>
</dbReference>
<feature type="domain" description="YscD cytoplasmic" evidence="2">
    <location>
        <begin position="9"/>
        <end position="98"/>
    </location>
</feature>
<feature type="domain" description="YscD-like Bon-like" evidence="3">
    <location>
        <begin position="315"/>
        <end position="374"/>
    </location>
</feature>
<sequence length="438" mass="45728">MTTARLELRVLHGPQAGARLPLSDGRYLLGSGERADIVLHGPAVAAEHCALDLDGDIATLEPIGGSLLGLDGRLYERGDRLALGVVVEIGGVWLCLDRPDASWPARVEPVQSPQPKDVAAEPGATTAPPAAAAPPPAPGKESPPLGRRLGQAALSGLALAAIVTVALVWLAGAGKSTPPVTSAKPADQGRARLEAAIAAAGVGPHLRWRRLQDSWIIEGHVSDDASRARLARAVAALPQRVALRVYADDALLADGRAALAGTALPLRLEGLGGGAFRLSGAAPDQASVDDTVERLREDVAGLKRIDNAVLLPDALASRLLREIEQAGLGSRIKSIRRPDGTLELSGTLAAADLARWEKLFGDFSRDYGAVLPVRASFARLQPPLPFRIRGVVGGEQPYVLTADGAKITVGGQIGAYKLVAVTDRELIFDGPERVSLAR</sequence>
<dbReference type="EMBL" id="JBHSBU010000001">
    <property type="protein sequence ID" value="MFC4160066.1"/>
    <property type="molecule type" value="Genomic_DNA"/>
</dbReference>
<feature type="region of interest" description="Disordered" evidence="1">
    <location>
        <begin position="106"/>
        <end position="147"/>
    </location>
</feature>
<dbReference type="NCBIfam" id="TIGR02500">
    <property type="entry name" value="type_III_yscD"/>
    <property type="match status" value="1"/>
</dbReference>
<accession>A0ABV8MSW2</accession>
<name>A0ABV8MSW2_9NEIS</name>